<dbReference type="Gene3D" id="3.40.50.720">
    <property type="entry name" value="NAD(P)-binding Rossmann-like Domain"/>
    <property type="match status" value="1"/>
</dbReference>
<dbReference type="AlphaFoldDB" id="A0A8H4YFW4"/>
<protein>
    <recommendedName>
        <fullName evidence="3">NmrA-like domain-containing protein</fullName>
    </recommendedName>
</protein>
<dbReference type="InterPro" id="IPR036291">
    <property type="entry name" value="NAD(P)-bd_dom_sf"/>
</dbReference>
<feature type="domain" description="NmrA-like" evidence="3">
    <location>
        <begin position="2"/>
        <end position="225"/>
    </location>
</feature>
<dbReference type="InterPro" id="IPR051609">
    <property type="entry name" value="NmrA/Isoflavone_reductase-like"/>
</dbReference>
<proteinExistence type="predicted"/>
<dbReference type="PANTHER" id="PTHR47706:SF9">
    <property type="entry name" value="NMRA-LIKE DOMAIN-CONTAINING PROTEIN-RELATED"/>
    <property type="match status" value="1"/>
</dbReference>
<dbReference type="Proteomes" id="UP000573603">
    <property type="component" value="Unassembled WGS sequence"/>
</dbReference>
<gene>
    <name evidence="4" type="ORF">FANTH_14836</name>
</gene>
<keyword evidence="1" id="KW-0521">NADP</keyword>
<accession>A0A8H4YFW4</accession>
<evidence type="ECO:0000256" key="2">
    <source>
        <dbReference type="ARBA" id="ARBA00023002"/>
    </source>
</evidence>
<dbReference type="GO" id="GO:0016491">
    <property type="term" value="F:oxidoreductase activity"/>
    <property type="evidence" value="ECO:0007669"/>
    <property type="project" value="UniProtKB-KW"/>
</dbReference>
<evidence type="ECO:0000313" key="4">
    <source>
        <dbReference type="EMBL" id="KAF5227183.1"/>
    </source>
</evidence>
<evidence type="ECO:0000256" key="1">
    <source>
        <dbReference type="ARBA" id="ARBA00022857"/>
    </source>
</evidence>
<organism evidence="4 5">
    <name type="scientific">Fusarium anthophilum</name>
    <dbReference type="NCBI Taxonomy" id="48485"/>
    <lineage>
        <taxon>Eukaryota</taxon>
        <taxon>Fungi</taxon>
        <taxon>Dikarya</taxon>
        <taxon>Ascomycota</taxon>
        <taxon>Pezizomycotina</taxon>
        <taxon>Sordariomycetes</taxon>
        <taxon>Hypocreomycetidae</taxon>
        <taxon>Hypocreales</taxon>
        <taxon>Nectriaceae</taxon>
        <taxon>Fusarium</taxon>
        <taxon>Fusarium fujikuroi species complex</taxon>
    </lineage>
</organism>
<dbReference type="Pfam" id="PF05368">
    <property type="entry name" value="NmrA"/>
    <property type="match status" value="1"/>
</dbReference>
<dbReference type="EMBL" id="JABEVY010000885">
    <property type="protein sequence ID" value="KAF5227183.1"/>
    <property type="molecule type" value="Genomic_DNA"/>
</dbReference>
<dbReference type="InterPro" id="IPR008030">
    <property type="entry name" value="NmrA-like"/>
</dbReference>
<reference evidence="4 5" key="1">
    <citation type="journal article" date="2020" name="BMC Genomics">
        <title>Correction to: Identification and distribution of gene clusters required for synthesis of sphingolipid metabolism inhibitors in diverse species of the filamentous fungus Fusarium.</title>
        <authorList>
            <person name="Kim H.S."/>
            <person name="Lohmar J.M."/>
            <person name="Busman M."/>
            <person name="Brown D.W."/>
            <person name="Naumann T.A."/>
            <person name="Divon H.H."/>
            <person name="Lysoe E."/>
            <person name="Uhlig S."/>
            <person name="Proctor R.H."/>
        </authorList>
    </citation>
    <scope>NUCLEOTIDE SEQUENCE [LARGE SCALE GENOMIC DNA]</scope>
    <source>
        <strain evidence="4 5">NRRL 25214</strain>
    </source>
</reference>
<evidence type="ECO:0000313" key="5">
    <source>
        <dbReference type="Proteomes" id="UP000573603"/>
    </source>
</evidence>
<evidence type="ECO:0000259" key="3">
    <source>
        <dbReference type="Pfam" id="PF05368"/>
    </source>
</evidence>
<name>A0A8H4YFW4_9HYPO</name>
<comment type="caution">
    <text evidence="4">The sequence shown here is derived from an EMBL/GenBank/DDBJ whole genome shotgun (WGS) entry which is preliminary data.</text>
</comment>
<dbReference type="SUPFAM" id="SSF51735">
    <property type="entry name" value="NAD(P)-binding Rossmann-fold domains"/>
    <property type="match status" value="1"/>
</dbReference>
<sequence length="314" mass="35638">MLVTLFGANGNLALRITRILLQKPDISLKGYARNVSKIPEEIRNHPQYQAIEGQIDDKEKIHETVRGADVAACLYQGFQDVVLDGQKLLIDICEEEKVGRFFSSAYVGDIRNMKIGQHERMDLPLQIFEYLKGKKTLPSVHMICGGFIETFLDYAGVIDLDTNTISYWGTGNEDWDLTSYDDTAAFTAEAIQDQSAVGYLKFRGDRISALGLAEVYERVTGNKPKLICRGTLDDLYKRMHEEKSANQGKSPWIYLPLFYTYYTMIGNVSVDEPLENSRYPHIKPQTVEEFMKTRDLSQAENLQAPISKSERVKA</sequence>
<dbReference type="PANTHER" id="PTHR47706">
    <property type="entry name" value="NMRA-LIKE FAMILY PROTEIN"/>
    <property type="match status" value="1"/>
</dbReference>
<dbReference type="Gene3D" id="3.90.25.10">
    <property type="entry name" value="UDP-galactose 4-epimerase, domain 1"/>
    <property type="match status" value="1"/>
</dbReference>
<keyword evidence="5" id="KW-1185">Reference proteome</keyword>
<keyword evidence="2" id="KW-0560">Oxidoreductase</keyword>